<keyword evidence="2" id="KW-0812">Transmembrane</keyword>
<dbReference type="InterPro" id="IPR027197">
    <property type="entry name" value="SLC43A3"/>
</dbReference>
<evidence type="ECO:0000256" key="1">
    <source>
        <dbReference type="SAM" id="MobiDB-lite"/>
    </source>
</evidence>
<feature type="transmembrane region" description="Helical" evidence="2">
    <location>
        <begin position="142"/>
        <end position="160"/>
    </location>
</feature>
<gene>
    <name evidence="4" type="primary">LOC106154472</name>
</gene>
<dbReference type="RefSeq" id="XP_013384279.1">
    <property type="nucleotide sequence ID" value="XM_013528825.1"/>
</dbReference>
<dbReference type="Proteomes" id="UP000085678">
    <property type="component" value="Unplaced"/>
</dbReference>
<dbReference type="OrthoDB" id="330047at2759"/>
<sequence length="447" mass="49024">MENTTCWKLFCAVLGILEAAVYSATLFGWPAYVYIFIEEHFYYSLCRFDSRGNASSDIVELACTGFGNCTHENAEDGRVQNCTEQEGMLNLVYTVAFVGLAALSMLGYIFDHCGTVFVRTISICLCAGGFFLMALADLGTEWLLFPGAVFHLLGGVQLAVTDVQVATLFPKLKATLTCLVSGAMGISGFVPILLKLAYQAGVSYKTCMFTFTGIILLMSTANTIILPPRQDDDGNNIDIACCLKIRKMFNSTKESPPSCGKSSTTVDCKAKPDSVDEFESDDEVNEIQIIGEDFATAATTSYNANMRLKTESDLNVATDAWHQHKNKVNSSEPRTDGSANMVPDVENSESKETDKGTYISSLQGSLLVLKKPTFWMSMLWLCCQTTLIVTFQVSTYTDVFSWFQVGALFWALLTGLILDKLIAGATKEGNKHDDAIDRSVSEMVFFV</sequence>
<evidence type="ECO:0000313" key="4">
    <source>
        <dbReference type="RefSeq" id="XP_013384279.1"/>
    </source>
</evidence>
<dbReference type="SUPFAM" id="SSF103473">
    <property type="entry name" value="MFS general substrate transporter"/>
    <property type="match status" value="1"/>
</dbReference>
<evidence type="ECO:0000256" key="2">
    <source>
        <dbReference type="SAM" id="Phobius"/>
    </source>
</evidence>
<dbReference type="PANTHER" id="PTHR20765:SF1">
    <property type="entry name" value="EQUILIBRATIVE NUCLEOBASE TRANSPORTER 1"/>
    <property type="match status" value="1"/>
</dbReference>
<feature type="region of interest" description="Disordered" evidence="1">
    <location>
        <begin position="323"/>
        <end position="353"/>
    </location>
</feature>
<name>A0A1S3HGY0_LINAN</name>
<dbReference type="GeneID" id="106154472"/>
<dbReference type="PANTHER" id="PTHR20765">
    <property type="entry name" value="SOLUTE CARRIER FAMILY 43 MEMBER 3-RELATED"/>
    <property type="match status" value="1"/>
</dbReference>
<keyword evidence="3" id="KW-1185">Reference proteome</keyword>
<feature type="transmembrane region" description="Helical" evidence="2">
    <location>
        <begin position="116"/>
        <end position="136"/>
    </location>
</feature>
<feature type="transmembrane region" description="Helical" evidence="2">
    <location>
        <begin position="374"/>
        <end position="393"/>
    </location>
</feature>
<feature type="transmembrane region" description="Helical" evidence="2">
    <location>
        <begin position="206"/>
        <end position="226"/>
    </location>
</feature>
<keyword evidence="2" id="KW-0472">Membrane</keyword>
<reference evidence="4" key="1">
    <citation type="submission" date="2025-08" db="UniProtKB">
        <authorList>
            <consortium name="RefSeq"/>
        </authorList>
    </citation>
    <scope>IDENTIFICATION</scope>
    <source>
        <tissue evidence="4">Gonads</tissue>
    </source>
</reference>
<feature type="transmembrane region" description="Helical" evidence="2">
    <location>
        <begin position="172"/>
        <end position="194"/>
    </location>
</feature>
<dbReference type="Gene3D" id="1.20.1250.20">
    <property type="entry name" value="MFS general substrate transporter like domains"/>
    <property type="match status" value="1"/>
</dbReference>
<accession>A0A1S3HGY0</accession>
<evidence type="ECO:0000313" key="3">
    <source>
        <dbReference type="Proteomes" id="UP000085678"/>
    </source>
</evidence>
<dbReference type="AlphaFoldDB" id="A0A1S3HGY0"/>
<organism evidence="3 4">
    <name type="scientific">Lingula anatina</name>
    <name type="common">Brachiopod</name>
    <name type="synonym">Lingula unguis</name>
    <dbReference type="NCBI Taxonomy" id="7574"/>
    <lineage>
        <taxon>Eukaryota</taxon>
        <taxon>Metazoa</taxon>
        <taxon>Spiralia</taxon>
        <taxon>Lophotrochozoa</taxon>
        <taxon>Brachiopoda</taxon>
        <taxon>Linguliformea</taxon>
        <taxon>Lingulata</taxon>
        <taxon>Lingulida</taxon>
        <taxon>Linguloidea</taxon>
        <taxon>Lingulidae</taxon>
        <taxon>Lingula</taxon>
    </lineage>
</organism>
<protein>
    <submittedName>
        <fullName evidence="4">Uncharacterized protein LOC106154472</fullName>
    </submittedName>
</protein>
<feature type="transmembrane region" description="Helical" evidence="2">
    <location>
        <begin position="91"/>
        <end position="109"/>
    </location>
</feature>
<proteinExistence type="predicted"/>
<dbReference type="InterPro" id="IPR036259">
    <property type="entry name" value="MFS_trans_sf"/>
</dbReference>
<feature type="transmembrane region" description="Helical" evidence="2">
    <location>
        <begin position="399"/>
        <end position="418"/>
    </location>
</feature>
<dbReference type="InParanoid" id="A0A1S3HGY0"/>
<feature type="transmembrane region" description="Helical" evidence="2">
    <location>
        <begin position="12"/>
        <end position="37"/>
    </location>
</feature>
<dbReference type="KEGG" id="lak:106154472"/>
<keyword evidence="2" id="KW-1133">Transmembrane helix</keyword>